<dbReference type="InterPro" id="IPR033705">
    <property type="entry name" value="Anticodon_Ia_Val"/>
</dbReference>
<dbReference type="InterPro" id="IPR013155">
    <property type="entry name" value="M/V/L/I-tRNA-synth_anticd-bd"/>
</dbReference>
<dbReference type="GO" id="GO:0005829">
    <property type="term" value="C:cytosol"/>
    <property type="evidence" value="ECO:0007669"/>
    <property type="project" value="TreeGrafter"/>
</dbReference>
<evidence type="ECO:0000256" key="2">
    <source>
        <dbReference type="ARBA" id="ARBA00013169"/>
    </source>
</evidence>
<keyword evidence="3" id="KW-0436">Ligase</keyword>
<reference evidence="12" key="2">
    <citation type="submission" date="2025-08" db="UniProtKB">
        <authorList>
            <consortium name="RefSeq"/>
        </authorList>
    </citation>
    <scope>IDENTIFICATION</scope>
    <source>
        <tissue evidence="12">Leaf</tissue>
    </source>
</reference>
<dbReference type="PANTHER" id="PTHR11946:SF109">
    <property type="entry name" value="VALINE--TRNA LIGASE"/>
    <property type="match status" value="1"/>
</dbReference>
<keyword evidence="11" id="KW-1185">Reference proteome</keyword>
<evidence type="ECO:0000313" key="12">
    <source>
        <dbReference type="RefSeq" id="XP_031377598.1"/>
    </source>
</evidence>
<evidence type="ECO:0000259" key="10">
    <source>
        <dbReference type="Pfam" id="PF08264"/>
    </source>
</evidence>
<dbReference type="Gene3D" id="1.10.730.10">
    <property type="entry name" value="Isoleucyl-tRNA Synthetase, Domain 1"/>
    <property type="match status" value="1"/>
</dbReference>
<evidence type="ECO:0000256" key="6">
    <source>
        <dbReference type="ARBA" id="ARBA00022917"/>
    </source>
</evidence>
<evidence type="ECO:0000256" key="8">
    <source>
        <dbReference type="ARBA" id="ARBA00029936"/>
    </source>
</evidence>
<gene>
    <name evidence="12" type="primary">LOC116193012</name>
</gene>
<comment type="similarity">
    <text evidence="1">Belongs to the class-I aminoacyl-tRNA synthetase family.</text>
</comment>
<keyword evidence="4" id="KW-0547">Nucleotide-binding</keyword>
<dbReference type="SUPFAM" id="SSF47323">
    <property type="entry name" value="Anticodon-binding domain of a subclass of class I aminoacyl-tRNA synthetases"/>
    <property type="match status" value="1"/>
</dbReference>
<keyword evidence="7" id="KW-0030">Aminoacyl-tRNA synthetase</keyword>
<keyword evidence="6" id="KW-0648">Protein biosynthesis</keyword>
<evidence type="ECO:0000256" key="5">
    <source>
        <dbReference type="ARBA" id="ARBA00022840"/>
    </source>
</evidence>
<dbReference type="EC" id="6.1.1.9" evidence="2"/>
<keyword evidence="5" id="KW-0067">ATP-binding</keyword>
<evidence type="ECO:0000313" key="11">
    <source>
        <dbReference type="Proteomes" id="UP000515151"/>
    </source>
</evidence>
<dbReference type="AlphaFoldDB" id="A0A6P8C956"/>
<evidence type="ECO:0000256" key="7">
    <source>
        <dbReference type="ARBA" id="ARBA00023146"/>
    </source>
</evidence>
<name>A0A6P8C956_PUNGR</name>
<dbReference type="GO" id="GO:0006438">
    <property type="term" value="P:valyl-tRNA aminoacylation"/>
    <property type="evidence" value="ECO:0007669"/>
    <property type="project" value="InterPro"/>
</dbReference>
<dbReference type="CDD" id="cd07962">
    <property type="entry name" value="Anticodon_Ia_Val"/>
    <property type="match status" value="1"/>
</dbReference>
<dbReference type="OrthoDB" id="629407at2759"/>
<proteinExistence type="inferred from homology"/>
<feature type="domain" description="Aminoacyl-tRNA synthetase class Ia" evidence="9">
    <location>
        <begin position="1"/>
        <end position="77"/>
    </location>
</feature>
<reference evidence="11" key="1">
    <citation type="journal article" date="2020" name="Plant Biotechnol. J.">
        <title>The pomegranate (Punica granatum L.) draft genome dissects genetic divergence between soft- and hard-seeded cultivars.</title>
        <authorList>
            <person name="Luo X."/>
            <person name="Li H."/>
            <person name="Wu Z."/>
            <person name="Yao W."/>
            <person name="Zhao P."/>
            <person name="Cao D."/>
            <person name="Yu H."/>
            <person name="Li K."/>
            <person name="Poudel K."/>
            <person name="Zhao D."/>
            <person name="Zhang F."/>
            <person name="Xia X."/>
            <person name="Chen L."/>
            <person name="Wang Q."/>
            <person name="Jing D."/>
            <person name="Cao S."/>
        </authorList>
    </citation>
    <scope>NUCLEOTIDE SEQUENCE [LARGE SCALE GENOMIC DNA]</scope>
    <source>
        <strain evidence="11">cv. Tunisia</strain>
    </source>
</reference>
<dbReference type="InterPro" id="IPR009080">
    <property type="entry name" value="tRNAsynth_Ia_anticodon-bd"/>
</dbReference>
<dbReference type="InterPro" id="IPR002300">
    <property type="entry name" value="aa-tRNA-synth_Ia"/>
</dbReference>
<accession>A0A6P8C956</accession>
<dbReference type="RefSeq" id="XP_031377598.1">
    <property type="nucleotide sequence ID" value="XM_031521738.1"/>
</dbReference>
<evidence type="ECO:0000256" key="4">
    <source>
        <dbReference type="ARBA" id="ARBA00022741"/>
    </source>
</evidence>
<dbReference type="PANTHER" id="PTHR11946">
    <property type="entry name" value="VALYL-TRNA SYNTHETASES"/>
    <property type="match status" value="1"/>
</dbReference>
<dbReference type="Proteomes" id="UP000515151">
    <property type="component" value="Chromosome 1"/>
</dbReference>
<dbReference type="Pfam" id="PF00133">
    <property type="entry name" value="tRNA-synt_1"/>
    <property type="match status" value="1"/>
</dbReference>
<dbReference type="GO" id="GO:0004832">
    <property type="term" value="F:valine-tRNA ligase activity"/>
    <property type="evidence" value="ECO:0007669"/>
    <property type="project" value="UniProtKB-EC"/>
</dbReference>
<dbReference type="InterPro" id="IPR002303">
    <property type="entry name" value="Valyl-tRNA_ligase"/>
</dbReference>
<dbReference type="Pfam" id="PF08264">
    <property type="entry name" value="Anticodon_1"/>
    <property type="match status" value="1"/>
</dbReference>
<evidence type="ECO:0000259" key="9">
    <source>
        <dbReference type="Pfam" id="PF00133"/>
    </source>
</evidence>
<dbReference type="GO" id="GO:0005524">
    <property type="term" value="F:ATP binding"/>
    <property type="evidence" value="ECO:0007669"/>
    <property type="project" value="UniProtKB-KW"/>
</dbReference>
<dbReference type="SUPFAM" id="SSF52374">
    <property type="entry name" value="Nucleotidylyl transferase"/>
    <property type="match status" value="1"/>
</dbReference>
<evidence type="ECO:0000256" key="3">
    <source>
        <dbReference type="ARBA" id="ARBA00022598"/>
    </source>
</evidence>
<protein>
    <recommendedName>
        <fullName evidence="2">valine--tRNA ligase</fullName>
        <ecNumber evidence="2">6.1.1.9</ecNumber>
    </recommendedName>
    <alternativeName>
        <fullName evidence="8">Valyl-tRNA synthetase</fullName>
    </alternativeName>
</protein>
<organism evidence="11 12">
    <name type="scientific">Punica granatum</name>
    <name type="common">Pomegranate</name>
    <dbReference type="NCBI Taxonomy" id="22663"/>
    <lineage>
        <taxon>Eukaryota</taxon>
        <taxon>Viridiplantae</taxon>
        <taxon>Streptophyta</taxon>
        <taxon>Embryophyta</taxon>
        <taxon>Tracheophyta</taxon>
        <taxon>Spermatophyta</taxon>
        <taxon>Magnoliopsida</taxon>
        <taxon>eudicotyledons</taxon>
        <taxon>Gunneridae</taxon>
        <taxon>Pentapetalae</taxon>
        <taxon>rosids</taxon>
        <taxon>malvids</taxon>
        <taxon>Myrtales</taxon>
        <taxon>Lythraceae</taxon>
        <taxon>Punica</taxon>
    </lineage>
</organism>
<sequence length="273" mass="31033">MSKSLGNVIEPMEVMSGVTLEGLHKRLEEGNLHSRERIIAKAGLARDFPNGIPECGADALRFALLSYTTKSEKINLDISRVVGYRRWCDKARSAVRFARSKLGGEYIPPEILALETMPFGCEWILSLLNRAIVKTVASLNSYEFSDATKAVYSWWQQLSEVIIVAIKPYYVGDDIFVPERTAAQFVLWLCLDYGLRMLHPFMPFVSEELWHRFPSLEGVERNESIMTSDYPSPVEVTFGLTETLAIKSSSYSYYNNTLQVQIEVVNMNSFQFD</sequence>
<evidence type="ECO:0000256" key="1">
    <source>
        <dbReference type="ARBA" id="ARBA00005594"/>
    </source>
</evidence>
<feature type="domain" description="Methionyl/Valyl/Leucyl/Isoleucyl-tRNA synthetase anticodon-binding" evidence="10">
    <location>
        <begin position="122"/>
        <end position="241"/>
    </location>
</feature>
<dbReference type="GeneID" id="116193012"/>